<protein>
    <submittedName>
        <fullName evidence="1">Uncharacterized protein</fullName>
    </submittedName>
</protein>
<dbReference type="Proteomes" id="UP001056093">
    <property type="component" value="Chromosome"/>
</dbReference>
<name>A0ABY5C1E3_9LACO</name>
<keyword evidence="2" id="KW-1185">Reference proteome</keyword>
<dbReference type="EMBL" id="CP097122">
    <property type="protein sequence ID" value="USS92291.1"/>
    <property type="molecule type" value="Genomic_DNA"/>
</dbReference>
<evidence type="ECO:0000313" key="2">
    <source>
        <dbReference type="Proteomes" id="UP001056093"/>
    </source>
</evidence>
<proteinExistence type="predicted"/>
<gene>
    <name evidence="1" type="ORF">M3M36_01355</name>
</gene>
<organism evidence="1 2">
    <name type="scientific">Fructobacillus americanaquae</name>
    <dbReference type="NCBI Taxonomy" id="2940302"/>
    <lineage>
        <taxon>Bacteria</taxon>
        <taxon>Bacillati</taxon>
        <taxon>Bacillota</taxon>
        <taxon>Bacilli</taxon>
        <taxon>Lactobacillales</taxon>
        <taxon>Lactobacillaceae</taxon>
        <taxon>Fructobacillus</taxon>
    </lineage>
</organism>
<reference evidence="1" key="1">
    <citation type="submission" date="2022-05" db="EMBL/GenBank/DDBJ databases">
        <authorList>
            <person name="Oliphant S.A."/>
            <person name="Watson-Haigh N.S."/>
            <person name="Sumby K.M."/>
            <person name="Gardner J.M."/>
            <person name="Jiranek V."/>
        </authorList>
    </citation>
    <scope>NUCLEOTIDE SEQUENCE</scope>
    <source>
        <strain evidence="1">KI3_B9</strain>
    </source>
</reference>
<sequence>MYEQTTDAYEKLVRSLKTSEPNLNGGGDAVLDSDQRHIAKAGQMIFGEPDNSLLGLGSAKNDYSNVSQMRLMVDDSYTQKLTDQVRSLLGEEQKASRTSYFPNQNALVLGGGMPLTANIYSSNESSLNSERYYKMLQATLSAVANVLSVGMVHDKLTNNYDQGQYGVYLRVAVPAGVDPNEFLKTLNLDSSRFAAEMNFSATLGIDRLVSTIPGLSKILSQGLGLPVSGNIGSIVDLVLGNTVSQLNEKYGTNLSFKNSDSPFYPITIYPKATKVNDQEDPNALYLLVRGDELNHYSSAVTEAKILLTKFFMETLSWAGNIQGSAYGYLNFDLNRYSGNMSSQEMKKTLQCRWSTPATAGGYGALC</sequence>
<accession>A0ABY5C1E3</accession>
<dbReference type="RefSeq" id="WP_252774077.1">
    <property type="nucleotide sequence ID" value="NZ_CP097122.1"/>
</dbReference>
<evidence type="ECO:0000313" key="1">
    <source>
        <dbReference type="EMBL" id="USS92291.1"/>
    </source>
</evidence>